<accession>A0A284S5I1</accession>
<name>A0A284S5I1_ARMOS</name>
<dbReference type="PANTHER" id="PTHR37984:SF5">
    <property type="entry name" value="PROTEIN NYNRIN-LIKE"/>
    <property type="match status" value="1"/>
</dbReference>
<keyword evidence="4" id="KW-0255">Endonuclease</keyword>
<keyword evidence="3" id="KW-0540">Nuclease</keyword>
<dbReference type="InterPro" id="IPR001584">
    <property type="entry name" value="Integrase_cat-core"/>
</dbReference>
<dbReference type="SUPFAM" id="SSF53098">
    <property type="entry name" value="Ribonuclease H-like"/>
    <property type="match status" value="1"/>
</dbReference>
<dbReference type="GO" id="GO:0015074">
    <property type="term" value="P:DNA integration"/>
    <property type="evidence" value="ECO:0007669"/>
    <property type="project" value="InterPro"/>
</dbReference>
<dbReference type="Gene3D" id="3.30.70.270">
    <property type="match status" value="2"/>
</dbReference>
<feature type="region of interest" description="Disordered" evidence="6">
    <location>
        <begin position="672"/>
        <end position="704"/>
    </location>
</feature>
<dbReference type="Gene3D" id="3.30.420.10">
    <property type="entry name" value="Ribonuclease H-like superfamily/Ribonuclease H"/>
    <property type="match status" value="1"/>
</dbReference>
<keyword evidence="2" id="KW-0548">Nucleotidyltransferase</keyword>
<keyword evidence="9" id="KW-1185">Reference proteome</keyword>
<evidence type="ECO:0000313" key="8">
    <source>
        <dbReference type="EMBL" id="SJL16257.1"/>
    </source>
</evidence>
<protein>
    <recommendedName>
        <fullName evidence="7">Integrase catalytic domain-containing protein</fullName>
    </recommendedName>
</protein>
<evidence type="ECO:0000256" key="5">
    <source>
        <dbReference type="ARBA" id="ARBA00022884"/>
    </source>
</evidence>
<dbReference type="InterPro" id="IPR041588">
    <property type="entry name" value="Integrase_H2C2"/>
</dbReference>
<organism evidence="8 9">
    <name type="scientific">Armillaria ostoyae</name>
    <name type="common">Armillaria root rot fungus</name>
    <dbReference type="NCBI Taxonomy" id="47428"/>
    <lineage>
        <taxon>Eukaryota</taxon>
        <taxon>Fungi</taxon>
        <taxon>Dikarya</taxon>
        <taxon>Basidiomycota</taxon>
        <taxon>Agaricomycotina</taxon>
        <taxon>Agaricomycetes</taxon>
        <taxon>Agaricomycetidae</taxon>
        <taxon>Agaricales</taxon>
        <taxon>Marasmiineae</taxon>
        <taxon>Physalacriaceae</taxon>
        <taxon>Armillaria</taxon>
    </lineage>
</organism>
<dbReference type="GO" id="GO:0005634">
    <property type="term" value="C:nucleus"/>
    <property type="evidence" value="ECO:0007669"/>
    <property type="project" value="UniProtKB-ARBA"/>
</dbReference>
<dbReference type="Gene3D" id="1.10.340.70">
    <property type="match status" value="1"/>
</dbReference>
<evidence type="ECO:0000256" key="1">
    <source>
        <dbReference type="ARBA" id="ARBA00022679"/>
    </source>
</evidence>
<dbReference type="SUPFAM" id="SSF56672">
    <property type="entry name" value="DNA/RNA polymerases"/>
    <property type="match status" value="1"/>
</dbReference>
<feature type="region of interest" description="Disordered" evidence="6">
    <location>
        <begin position="435"/>
        <end position="454"/>
    </location>
</feature>
<proteinExistence type="predicted"/>
<feature type="region of interest" description="Disordered" evidence="6">
    <location>
        <begin position="782"/>
        <end position="813"/>
    </location>
</feature>
<evidence type="ECO:0000256" key="3">
    <source>
        <dbReference type="ARBA" id="ARBA00022722"/>
    </source>
</evidence>
<keyword evidence="1" id="KW-0808">Transferase</keyword>
<dbReference type="Gene3D" id="3.10.10.10">
    <property type="entry name" value="HIV Type 1 Reverse Transcriptase, subunit A, domain 1"/>
    <property type="match status" value="1"/>
</dbReference>
<feature type="compositionally biased region" description="Polar residues" evidence="6">
    <location>
        <begin position="19"/>
        <end position="32"/>
    </location>
</feature>
<feature type="region of interest" description="Disordered" evidence="6">
    <location>
        <begin position="837"/>
        <end position="859"/>
    </location>
</feature>
<dbReference type="InterPro" id="IPR012337">
    <property type="entry name" value="RNaseH-like_sf"/>
</dbReference>
<dbReference type="InterPro" id="IPR043128">
    <property type="entry name" value="Rev_trsase/Diguanyl_cyclase"/>
</dbReference>
<keyword evidence="4" id="KW-0378">Hydrolase</keyword>
<gene>
    <name evidence="8" type="ORF">ARMOST_19777</name>
</gene>
<evidence type="ECO:0000256" key="2">
    <source>
        <dbReference type="ARBA" id="ARBA00022695"/>
    </source>
</evidence>
<dbReference type="GO" id="GO:0004519">
    <property type="term" value="F:endonuclease activity"/>
    <property type="evidence" value="ECO:0007669"/>
    <property type="project" value="UniProtKB-KW"/>
</dbReference>
<feature type="compositionally biased region" description="Low complexity" evidence="6">
    <location>
        <begin position="33"/>
        <end position="49"/>
    </location>
</feature>
<sequence length="2337" mass="262296">MPITFKFALRSELILAANPNSSPFHENSNLQESTAHLAPSTASSSTAATDVPLPKSPRSPIPGSFIESPGSPYPEELNISTSENFQFLEPEDAEETEVTAELFGSSYGTAPGTPYSGHAFGGYHVEGTSFTDYRGKESVVSSDELLPDTATTINFDIKDESFEQSVPLEPPNEQSTLYFPIVPILPPVFTNPPPVPAPPVPLPQPAPPVPPVQPPVQPAIMAVTNMPFRKEKSAPNIIDEVSPGRELTRYISDIEGLFSRHSITQDADKKKWFIYYLGLTISEFWESLPEYTDAQKTYVHFKDVIIAQYPDASASRKYERHDLKRVIGKYAREIDNLADLGAFYREFFPKAKHLVTEGRLSTHETGNMFSKGFPNHVWDAIARRLQIKLPDHHPADPYDLADIYAAAQFVLQGTNKGESTISGISSRSSYRDVGAAPARPSEIPYPVPVPQPQPTVRVKEEPIEPQVKMEHINQLIKLGETLLQLNSNDRFQKAQQRFQPGPPPQSSYANASTGQNCSFCGGIGHFIRECLRVEEMIKEGKNIQGTWLKDRIEEWHRQNPGQTGIVNQMMNAIVEPVPYLSQQRSSPVNSDAEPQLLSAPVSGIDARQRLEVLIAKSEAIGKEIQGIKQFMHVAEEDSSSPIAADATNTMLRQVIVEVPRLKRGPLKKAVPAAKAEPAVSQEPTKAVGRQTRTSRKAAEEAVLEDEQEVAVPKIRDHFNQDLTPDYDDMPGLVEDSDNEEDITVPPQTKKDDDIAAAVIESYAPRQFEKAKTIVHDNGKDITSKFPSYAPPVTPRRDQSKSVAAVPEPAPAKERVPQLIPEDIHPFAAARPANYAPPAVRNAGAKPDIRKCPKDNEPAYRTRAPIEGSHVAREVYERALDSTITLSHQELYSLSPAIREMIKEDNTKRKVPNTVEQFQKEVALPFTGPETIEIMVKSPEDDQDGKTSTLLYSMPTGFVQTFEQTSSNRPRQEPPEGSSVVPDPYEARIKKGEKIGPLKCAADSISLRSIVPVVDHQLKVECIIDPGSQVISMSEAMCLRLGLIYDPTVILEMQSANGTTNYSLGLARNVAFLFGDITLYLQVHVIRQSAYDILLGRPFDTLTQSIVRNYADENQTITIHDPNTGKTVTIPTIPQEPGNDIEEIALVIELDANQEPKIIAYAASQTEFDSEKASTQYLSACNPNKLPIQPTTFTQSLWSTETVYSSTPYAEFSLPTNRKQLLPLYSVPAQIPQDLSDFRSVSQPRDYMYRLYGSNIIGDQSYEPWFSKKVSVFAGKKYKPVALKTKPVLATLPDKFHIIRNIRGDPLADIPTLSPTPPPFIPTERYTQERKEYIDSIHNDGFLWPEEMKLMHHFMTVQEKAFAWEDSERGSFRKDFFPPIDIPVVEHTPWVLRNIPIPPGIYAEVCRMIKTKIDAGVYEPSNSSYRSRWFTVLKKDGKSLRIVHSLEPLNEVTIAHSGLPPTTDPLAEHFAGRACGATLDLFVGYDERLLAESSRDLTTFQTPYGALRLITLPMGWTNSVPIFHDDVTFILQPEIPEFTIPYIDDVPVRGPETHYETIGGYETIPLNHGIRRFIWEHFQNLNRIVQRMKYCGGTFSGKKAYLCCAEITVLGHRCTYSGRLPLESIVASILRWGPCINVSDARAFIGTVGVLRIFIDNFATRALPITKLFRKDVPFKFEAVEIAAQEDLKDTVKDSPALRPLSYTSTGAVILAVDTGPAAVGYYLAQFGSITLNERECGYSQAKKEIFGLYRTLGDCKIYLIGLPTFIVEVDASAIKGMLKNPDIAPSGSIHVPGSKHGPDGLSRRPPQLGDPPPPEDGMEDFLHTHYGLMHFINSTSPTVNSPIKLIQVLQQDITEETTEIIPYLTVPRTTKQKRLDERLMHLLPWHLHLKRPPGFDDNAYAKFMKYAVHFFERQGKLWRKNIDGKHQLVLFPEHRIQVMTSCHDDVAHKGFYATHALIKDRYWWPDMKYDIAWFVRTCHLCQIRQTRQIYIPPTVALPAPLFSKMYMDTMIMPVSGQYRYIVQGRCSLSHYPEFRCLRKETARTLGEWIFEDILCRWGSLVEIVTDNGSAFVAAINYLSKKYHINHIRISGYNSRANGIAERPHFDIRQGLFKASDGDQKKWSQNSYSVFWADRVTIRKRMGCSPYFAATGTEPLLPMDIVESTWLMPPPDNIISTTSLIARRAISLQKRSQDLERLKSKVYEARQNAAVKFEKDHAYSIRDFNFQKGDLVLMRNTQIEKALNRKMRARYLGPLVILGRNKGGAYLLCELDGSTFARPVAAFRLVPYFARKKIDVPDINAIIDVPPERINDLFVSTDDGTLDELPDQEGAHNEAELA</sequence>
<feature type="region of interest" description="Disordered" evidence="6">
    <location>
        <begin position="1785"/>
        <end position="1817"/>
    </location>
</feature>
<dbReference type="Pfam" id="PF17921">
    <property type="entry name" value="Integrase_H2C2"/>
    <property type="match status" value="1"/>
</dbReference>
<feature type="domain" description="Integrase catalytic" evidence="7">
    <location>
        <begin position="1996"/>
        <end position="2162"/>
    </location>
</feature>
<dbReference type="InterPro" id="IPR036397">
    <property type="entry name" value="RNaseH_sf"/>
</dbReference>
<dbReference type="FunFam" id="1.10.340.70:FF:000001">
    <property type="entry name" value="Retrovirus-related Pol polyprotein from transposon gypsy-like Protein"/>
    <property type="match status" value="1"/>
</dbReference>
<dbReference type="EMBL" id="FUEG01000034">
    <property type="protein sequence ID" value="SJL16257.1"/>
    <property type="molecule type" value="Genomic_DNA"/>
</dbReference>
<dbReference type="InterPro" id="IPR043502">
    <property type="entry name" value="DNA/RNA_pol_sf"/>
</dbReference>
<dbReference type="Proteomes" id="UP000219338">
    <property type="component" value="Unassembled WGS sequence"/>
</dbReference>
<evidence type="ECO:0000256" key="6">
    <source>
        <dbReference type="SAM" id="MobiDB-lite"/>
    </source>
</evidence>
<dbReference type="InterPro" id="IPR021109">
    <property type="entry name" value="Peptidase_aspartic_dom_sf"/>
</dbReference>
<dbReference type="STRING" id="47428.A0A284S5I1"/>
<dbReference type="PROSITE" id="PS50994">
    <property type="entry name" value="INTEGRASE"/>
    <property type="match status" value="1"/>
</dbReference>
<evidence type="ECO:0000313" key="9">
    <source>
        <dbReference type="Proteomes" id="UP000219338"/>
    </source>
</evidence>
<evidence type="ECO:0000256" key="4">
    <source>
        <dbReference type="ARBA" id="ARBA00022759"/>
    </source>
</evidence>
<feature type="compositionally biased region" description="Basic and acidic residues" evidence="6">
    <location>
        <begin position="846"/>
        <end position="859"/>
    </location>
</feature>
<dbReference type="Gene3D" id="2.40.70.10">
    <property type="entry name" value="Acid Proteases"/>
    <property type="match status" value="1"/>
</dbReference>
<feature type="region of interest" description="Disordered" evidence="6">
    <location>
        <begin position="19"/>
        <end position="72"/>
    </location>
</feature>
<dbReference type="CDD" id="cd00303">
    <property type="entry name" value="retropepsin_like"/>
    <property type="match status" value="1"/>
</dbReference>
<dbReference type="GO" id="GO:0003723">
    <property type="term" value="F:RNA binding"/>
    <property type="evidence" value="ECO:0007669"/>
    <property type="project" value="UniProtKB-KW"/>
</dbReference>
<dbReference type="PANTHER" id="PTHR37984">
    <property type="entry name" value="PROTEIN CBG26694"/>
    <property type="match status" value="1"/>
</dbReference>
<keyword evidence="5" id="KW-0694">RNA-binding</keyword>
<dbReference type="GO" id="GO:0016779">
    <property type="term" value="F:nucleotidyltransferase activity"/>
    <property type="evidence" value="ECO:0007669"/>
    <property type="project" value="UniProtKB-KW"/>
</dbReference>
<dbReference type="OrthoDB" id="446925at2759"/>
<dbReference type="CDD" id="cd01647">
    <property type="entry name" value="RT_LTR"/>
    <property type="match status" value="1"/>
</dbReference>
<dbReference type="InterPro" id="IPR050951">
    <property type="entry name" value="Retrovirus_Pol_polyprotein"/>
</dbReference>
<feature type="compositionally biased region" description="Pro residues" evidence="6">
    <location>
        <begin position="443"/>
        <end position="453"/>
    </location>
</feature>
<reference evidence="9" key="1">
    <citation type="journal article" date="2017" name="Nat. Ecol. Evol.">
        <title>Genome expansion and lineage-specific genetic innovations in the forest pathogenic fungi Armillaria.</title>
        <authorList>
            <person name="Sipos G."/>
            <person name="Prasanna A.N."/>
            <person name="Walter M.C."/>
            <person name="O'Connor E."/>
            <person name="Balint B."/>
            <person name="Krizsan K."/>
            <person name="Kiss B."/>
            <person name="Hess J."/>
            <person name="Varga T."/>
            <person name="Slot J."/>
            <person name="Riley R."/>
            <person name="Boka B."/>
            <person name="Rigling D."/>
            <person name="Barry K."/>
            <person name="Lee J."/>
            <person name="Mihaltcheva S."/>
            <person name="LaButti K."/>
            <person name="Lipzen A."/>
            <person name="Waldron R."/>
            <person name="Moloney N.M."/>
            <person name="Sperisen C."/>
            <person name="Kredics L."/>
            <person name="Vagvoelgyi C."/>
            <person name="Patrignani A."/>
            <person name="Fitzpatrick D."/>
            <person name="Nagy I."/>
            <person name="Doyle S."/>
            <person name="Anderson J.B."/>
            <person name="Grigoriev I.V."/>
            <person name="Gueldener U."/>
            <person name="Muensterkoetter M."/>
            <person name="Nagy L.G."/>
        </authorList>
    </citation>
    <scope>NUCLEOTIDE SEQUENCE [LARGE SCALE GENOMIC DNA]</scope>
    <source>
        <strain evidence="9">C18/9</strain>
    </source>
</reference>
<evidence type="ECO:0000259" key="7">
    <source>
        <dbReference type="PROSITE" id="PS50994"/>
    </source>
</evidence>
<feature type="region of interest" description="Disordered" evidence="6">
    <location>
        <begin position="962"/>
        <end position="982"/>
    </location>
</feature>